<gene>
    <name evidence="2" type="ORF">ACHHYP_07784</name>
</gene>
<dbReference type="AlphaFoldDB" id="A0A1V9YQA6"/>
<dbReference type="PANTHER" id="PTHR43102:SF2">
    <property type="entry name" value="GAF DOMAIN-CONTAINING PROTEIN"/>
    <property type="match status" value="1"/>
</dbReference>
<sequence length="369" mass="41074">MASESTRLAALHRSGILDTVAEADFDMLCDAAAGAYDCPIAAVSFVDNSRQWFKAARGLDQPYFLRSESLCVEVLELAQPLLVPQTTKHAALCSHPLVLGSPKVRFYAGAPIVCPTTHCVLGSIFVLDTKPHIAPSFGTHCLQILATEAARLATTALPREKLHRNAFFFPTQEEWAAAKAGPADDCHDAHDFANWDAPARLQLVRRRNFQHIDLRMHSPPALDAAVVAASLIDESCQRFILRGKRYRVPKSQALCAHVVRTKAPVWVSDTTVDARFRDHPWVTGVGDSPFSQPVRFFASIPIFYKSQLLGTVFAVDYEPRVGSFEDWKALNNDACPFASAIEVEMSVKTPLMCVPCAWLQHLVHWWRWR</sequence>
<feature type="domain" description="GAF" evidence="1">
    <location>
        <begin position="20"/>
        <end position="166"/>
    </location>
</feature>
<reference evidence="2 3" key="1">
    <citation type="journal article" date="2014" name="Genome Biol. Evol.">
        <title>The secreted proteins of Achlya hypogyna and Thraustotheca clavata identify the ancestral oomycete secretome and reveal gene acquisitions by horizontal gene transfer.</title>
        <authorList>
            <person name="Misner I."/>
            <person name="Blouin N."/>
            <person name="Leonard G."/>
            <person name="Richards T.A."/>
            <person name="Lane C.E."/>
        </authorList>
    </citation>
    <scope>NUCLEOTIDE SEQUENCE [LARGE SCALE GENOMIC DNA]</scope>
    <source>
        <strain evidence="2 3">ATCC 48635</strain>
    </source>
</reference>
<proteinExistence type="predicted"/>
<organism evidence="2 3">
    <name type="scientific">Achlya hypogyna</name>
    <name type="common">Oomycete</name>
    <name type="synonym">Protoachlya hypogyna</name>
    <dbReference type="NCBI Taxonomy" id="1202772"/>
    <lineage>
        <taxon>Eukaryota</taxon>
        <taxon>Sar</taxon>
        <taxon>Stramenopiles</taxon>
        <taxon>Oomycota</taxon>
        <taxon>Saprolegniomycetes</taxon>
        <taxon>Saprolegniales</taxon>
        <taxon>Achlyaceae</taxon>
        <taxon>Achlya</taxon>
    </lineage>
</organism>
<name>A0A1V9YQA6_ACHHY</name>
<dbReference type="PANTHER" id="PTHR43102">
    <property type="entry name" value="SLR1143 PROTEIN"/>
    <property type="match status" value="1"/>
</dbReference>
<keyword evidence="3" id="KW-1185">Reference proteome</keyword>
<evidence type="ECO:0000313" key="3">
    <source>
        <dbReference type="Proteomes" id="UP000243579"/>
    </source>
</evidence>
<dbReference type="Proteomes" id="UP000243579">
    <property type="component" value="Unassembled WGS sequence"/>
</dbReference>
<dbReference type="InterPro" id="IPR003018">
    <property type="entry name" value="GAF"/>
</dbReference>
<dbReference type="SUPFAM" id="SSF55781">
    <property type="entry name" value="GAF domain-like"/>
    <property type="match status" value="2"/>
</dbReference>
<feature type="domain" description="GAF" evidence="1">
    <location>
        <begin position="196"/>
        <end position="351"/>
    </location>
</feature>
<dbReference type="EMBL" id="JNBR01001416">
    <property type="protein sequence ID" value="OQR87958.1"/>
    <property type="molecule type" value="Genomic_DNA"/>
</dbReference>
<evidence type="ECO:0000313" key="2">
    <source>
        <dbReference type="EMBL" id="OQR87958.1"/>
    </source>
</evidence>
<comment type="caution">
    <text evidence="2">The sequence shown here is derived from an EMBL/GenBank/DDBJ whole genome shotgun (WGS) entry which is preliminary data.</text>
</comment>
<accession>A0A1V9YQA6</accession>
<dbReference type="InterPro" id="IPR029016">
    <property type="entry name" value="GAF-like_dom_sf"/>
</dbReference>
<evidence type="ECO:0000259" key="1">
    <source>
        <dbReference type="SMART" id="SM00065"/>
    </source>
</evidence>
<dbReference type="OrthoDB" id="303614at2759"/>
<dbReference type="SMART" id="SM00065">
    <property type="entry name" value="GAF"/>
    <property type="match status" value="2"/>
</dbReference>
<dbReference type="Pfam" id="PF01590">
    <property type="entry name" value="GAF"/>
    <property type="match status" value="2"/>
</dbReference>
<dbReference type="Gene3D" id="3.30.450.40">
    <property type="match status" value="2"/>
</dbReference>
<protein>
    <recommendedName>
        <fullName evidence="1">GAF domain-containing protein</fullName>
    </recommendedName>
</protein>